<evidence type="ECO:0000313" key="4">
    <source>
        <dbReference type="Proteomes" id="UP000887013"/>
    </source>
</evidence>
<feature type="domain" description="C2H2-type" evidence="2">
    <location>
        <begin position="1"/>
        <end position="24"/>
    </location>
</feature>
<evidence type="ECO:0000259" key="2">
    <source>
        <dbReference type="PROSITE" id="PS50157"/>
    </source>
</evidence>
<dbReference type="EMBL" id="BMAW01009539">
    <property type="protein sequence ID" value="GFT14389.1"/>
    <property type="molecule type" value="Genomic_DNA"/>
</dbReference>
<organism evidence="3 4">
    <name type="scientific">Nephila pilipes</name>
    <name type="common">Giant wood spider</name>
    <name type="synonym">Nephila maculata</name>
    <dbReference type="NCBI Taxonomy" id="299642"/>
    <lineage>
        <taxon>Eukaryota</taxon>
        <taxon>Metazoa</taxon>
        <taxon>Ecdysozoa</taxon>
        <taxon>Arthropoda</taxon>
        <taxon>Chelicerata</taxon>
        <taxon>Arachnida</taxon>
        <taxon>Araneae</taxon>
        <taxon>Araneomorphae</taxon>
        <taxon>Entelegynae</taxon>
        <taxon>Araneoidea</taxon>
        <taxon>Nephilidae</taxon>
        <taxon>Nephila</taxon>
    </lineage>
</organism>
<name>A0A8X6NHE0_NEPPI</name>
<feature type="domain" description="C2H2-type" evidence="2">
    <location>
        <begin position="24"/>
        <end position="51"/>
    </location>
</feature>
<dbReference type="SUPFAM" id="SSF57667">
    <property type="entry name" value="beta-beta-alpha zinc fingers"/>
    <property type="match status" value="1"/>
</dbReference>
<evidence type="ECO:0000313" key="3">
    <source>
        <dbReference type="EMBL" id="GFT14389.1"/>
    </source>
</evidence>
<evidence type="ECO:0000256" key="1">
    <source>
        <dbReference type="PROSITE-ProRule" id="PRU00042"/>
    </source>
</evidence>
<protein>
    <recommendedName>
        <fullName evidence="2">C2H2-type domain-containing protein</fullName>
    </recommendedName>
</protein>
<dbReference type="Gene3D" id="3.30.160.60">
    <property type="entry name" value="Classic Zinc Finger"/>
    <property type="match status" value="1"/>
</dbReference>
<dbReference type="InterPro" id="IPR036236">
    <property type="entry name" value="Znf_C2H2_sf"/>
</dbReference>
<dbReference type="OrthoDB" id="6591996at2759"/>
<keyword evidence="1" id="KW-0862">Zinc</keyword>
<gene>
    <name evidence="3" type="ORF">NPIL_183841</name>
</gene>
<keyword evidence="1" id="KW-0863">Zinc-finger</keyword>
<dbReference type="Pfam" id="PF00096">
    <property type="entry name" value="zf-C2H2"/>
    <property type="match status" value="1"/>
</dbReference>
<comment type="caution">
    <text evidence="3">The sequence shown here is derived from an EMBL/GenBank/DDBJ whole genome shotgun (WGS) entry which is preliminary data.</text>
</comment>
<keyword evidence="4" id="KW-1185">Reference proteome</keyword>
<proteinExistence type="predicted"/>
<reference evidence="3" key="1">
    <citation type="submission" date="2020-08" db="EMBL/GenBank/DDBJ databases">
        <title>Multicomponent nature underlies the extraordinary mechanical properties of spider dragline silk.</title>
        <authorList>
            <person name="Kono N."/>
            <person name="Nakamura H."/>
            <person name="Mori M."/>
            <person name="Yoshida Y."/>
            <person name="Ohtoshi R."/>
            <person name="Malay A.D."/>
            <person name="Moran D.A.P."/>
            <person name="Tomita M."/>
            <person name="Numata K."/>
            <person name="Arakawa K."/>
        </authorList>
    </citation>
    <scope>NUCLEOTIDE SEQUENCE</scope>
</reference>
<feature type="non-terminal residue" evidence="3">
    <location>
        <position position="1"/>
    </location>
</feature>
<dbReference type="InterPro" id="IPR013087">
    <property type="entry name" value="Znf_C2H2_type"/>
</dbReference>
<accession>A0A8X6NHE0</accession>
<dbReference type="Proteomes" id="UP000887013">
    <property type="component" value="Unassembled WGS sequence"/>
</dbReference>
<keyword evidence="1" id="KW-0479">Metal-binding</keyword>
<dbReference type="GO" id="GO:0008270">
    <property type="term" value="F:zinc ion binding"/>
    <property type="evidence" value="ECO:0007669"/>
    <property type="project" value="UniProtKB-KW"/>
</dbReference>
<sequence>CSKKFAQPSDLKRHKDSVHSAEKIVCEFCGTSFTRRDNLLHHLNNGNCQRKLQKEAGKRKRLDLTISNRKKKSQLSTSAENSAAVLENSTTFLKTLRPFLKIPMMILKKSPYHQKRAKVLFKKRINLLISTITIAHWG</sequence>
<dbReference type="AlphaFoldDB" id="A0A8X6NHE0"/>
<dbReference type="PROSITE" id="PS50157">
    <property type="entry name" value="ZINC_FINGER_C2H2_2"/>
    <property type="match status" value="2"/>
</dbReference>